<gene>
    <name evidence="1" type="ORF">MCOR_26322</name>
</gene>
<keyword evidence="2" id="KW-1185">Reference proteome</keyword>
<protein>
    <submittedName>
        <fullName evidence="1">Uncharacterized protein</fullName>
    </submittedName>
</protein>
<dbReference type="EMBL" id="CACVKT020004692">
    <property type="protein sequence ID" value="CAC5391311.1"/>
    <property type="molecule type" value="Genomic_DNA"/>
</dbReference>
<dbReference type="Proteomes" id="UP000507470">
    <property type="component" value="Unassembled WGS sequence"/>
</dbReference>
<reference evidence="1 2" key="1">
    <citation type="submission" date="2020-06" db="EMBL/GenBank/DDBJ databases">
        <authorList>
            <person name="Li R."/>
            <person name="Bekaert M."/>
        </authorList>
    </citation>
    <scope>NUCLEOTIDE SEQUENCE [LARGE SCALE GENOMIC DNA]</scope>
    <source>
        <strain evidence="2">wild</strain>
    </source>
</reference>
<name>A0A6J8C7A6_MYTCO</name>
<evidence type="ECO:0000313" key="1">
    <source>
        <dbReference type="EMBL" id="CAC5391311.1"/>
    </source>
</evidence>
<sequence length="157" mass="17680">MLAISQGGKLFVGWKRKLLGKTYSDRITLAVKFLGLSEKYITNIHRLESEFYTLPSTKLFVTLTKNPVILEKKSSLKPNYLGQEVLKKFHQQSLRNQNIHQIIFKQHTILYTSDSRTINPKTSVPKQSTPLSTLVVSSSSLALSPISTESFSPAMPL</sequence>
<accession>A0A6J8C7A6</accession>
<proteinExistence type="predicted"/>
<dbReference type="AlphaFoldDB" id="A0A6J8C7A6"/>
<organism evidence="1 2">
    <name type="scientific">Mytilus coruscus</name>
    <name type="common">Sea mussel</name>
    <dbReference type="NCBI Taxonomy" id="42192"/>
    <lineage>
        <taxon>Eukaryota</taxon>
        <taxon>Metazoa</taxon>
        <taxon>Spiralia</taxon>
        <taxon>Lophotrochozoa</taxon>
        <taxon>Mollusca</taxon>
        <taxon>Bivalvia</taxon>
        <taxon>Autobranchia</taxon>
        <taxon>Pteriomorphia</taxon>
        <taxon>Mytilida</taxon>
        <taxon>Mytiloidea</taxon>
        <taxon>Mytilidae</taxon>
        <taxon>Mytilinae</taxon>
        <taxon>Mytilus</taxon>
    </lineage>
</organism>
<evidence type="ECO:0000313" key="2">
    <source>
        <dbReference type="Proteomes" id="UP000507470"/>
    </source>
</evidence>